<comment type="caution">
    <text evidence="7">The sequence shown here is derived from an EMBL/GenBank/DDBJ whole genome shotgun (WGS) entry which is preliminary data.</text>
</comment>
<feature type="transmembrane region" description="Helical" evidence="6">
    <location>
        <begin position="86"/>
        <end position="109"/>
    </location>
</feature>
<evidence type="ECO:0000313" key="7">
    <source>
        <dbReference type="EMBL" id="MCA9386032.1"/>
    </source>
</evidence>
<feature type="transmembrane region" description="Helical" evidence="6">
    <location>
        <begin position="145"/>
        <end position="164"/>
    </location>
</feature>
<proteinExistence type="inferred from homology"/>
<feature type="transmembrane region" description="Helical" evidence="6">
    <location>
        <begin position="21"/>
        <end position="48"/>
    </location>
</feature>
<feature type="transmembrane region" description="Helical" evidence="6">
    <location>
        <begin position="54"/>
        <end position="79"/>
    </location>
</feature>
<feature type="transmembrane region" description="Helical" evidence="6">
    <location>
        <begin position="170"/>
        <end position="188"/>
    </location>
</feature>
<dbReference type="AlphaFoldDB" id="A0A955L9C1"/>
<comment type="similarity">
    <text evidence="2 6">Belongs to the BI1 family.</text>
</comment>
<dbReference type="Proteomes" id="UP000754563">
    <property type="component" value="Unassembled WGS sequence"/>
</dbReference>
<comment type="subcellular location">
    <subcellularLocation>
        <location evidence="1">Membrane</location>
        <topology evidence="1">Multi-pass membrane protein</topology>
    </subcellularLocation>
</comment>
<dbReference type="PANTHER" id="PTHR23291:SF50">
    <property type="entry name" value="PROTEIN LIFEGUARD 4"/>
    <property type="match status" value="1"/>
</dbReference>
<dbReference type="EMBL" id="JAGQLH010000070">
    <property type="protein sequence ID" value="MCA9386032.1"/>
    <property type="molecule type" value="Genomic_DNA"/>
</dbReference>
<sequence>MDIPQMQSDSRMYHPLSELSLNTFISATFAWFAGGLSVTFITAFALYITGIGYILAYGPILLILSIIQLATVFGLGFFINKMSATVAGILFLAYSFLTGLTFSGIFLAYGLPTVLSTFVIAAGMFGIVAAYGYTTKQNLSLFGRIAFMGLFGLILASIVNIFFASSGLEWIVNYAGVAIFLVLTAWDMQKLKLMAQQFGGLSTETHKFAIYGALQLYLDFINLFIFILRIFGGRRD</sequence>
<reference evidence="7" key="1">
    <citation type="submission" date="2020-04" db="EMBL/GenBank/DDBJ databases">
        <authorList>
            <person name="Zhang T."/>
        </authorList>
    </citation>
    <scope>NUCLEOTIDE SEQUENCE</scope>
    <source>
        <strain evidence="7">HKST-UBA11</strain>
    </source>
</reference>
<reference evidence="7" key="2">
    <citation type="journal article" date="2021" name="Microbiome">
        <title>Successional dynamics and alternative stable states in a saline activated sludge microbial community over 9 years.</title>
        <authorList>
            <person name="Wang Y."/>
            <person name="Ye J."/>
            <person name="Ju F."/>
            <person name="Liu L."/>
            <person name="Boyd J.A."/>
            <person name="Deng Y."/>
            <person name="Parks D.H."/>
            <person name="Jiang X."/>
            <person name="Yin X."/>
            <person name="Woodcroft B.J."/>
            <person name="Tyson G.W."/>
            <person name="Hugenholtz P."/>
            <person name="Polz M.F."/>
            <person name="Zhang T."/>
        </authorList>
    </citation>
    <scope>NUCLEOTIDE SEQUENCE</scope>
    <source>
        <strain evidence="7">HKST-UBA11</strain>
    </source>
</reference>
<evidence type="ECO:0000256" key="3">
    <source>
        <dbReference type="ARBA" id="ARBA00022692"/>
    </source>
</evidence>
<protein>
    <submittedName>
        <fullName evidence="7">Bax inhibitor-1/YccA family protein</fullName>
    </submittedName>
</protein>
<accession>A0A955L9C1</accession>
<evidence type="ECO:0000256" key="2">
    <source>
        <dbReference type="ARBA" id="ARBA00010350"/>
    </source>
</evidence>
<name>A0A955L9C1_9BACT</name>
<feature type="transmembrane region" description="Helical" evidence="6">
    <location>
        <begin position="115"/>
        <end position="133"/>
    </location>
</feature>
<dbReference type="PANTHER" id="PTHR23291">
    <property type="entry name" value="BAX INHIBITOR-RELATED"/>
    <property type="match status" value="1"/>
</dbReference>
<evidence type="ECO:0000256" key="4">
    <source>
        <dbReference type="ARBA" id="ARBA00022989"/>
    </source>
</evidence>
<dbReference type="InterPro" id="IPR006214">
    <property type="entry name" value="Bax_inhibitor_1-related"/>
</dbReference>
<evidence type="ECO:0000256" key="1">
    <source>
        <dbReference type="ARBA" id="ARBA00004141"/>
    </source>
</evidence>
<gene>
    <name evidence="7" type="ORF">KC717_05280</name>
</gene>
<dbReference type="CDD" id="cd10432">
    <property type="entry name" value="BI-1-like_bacterial"/>
    <property type="match status" value="1"/>
</dbReference>
<feature type="transmembrane region" description="Helical" evidence="6">
    <location>
        <begin position="208"/>
        <end position="231"/>
    </location>
</feature>
<evidence type="ECO:0000313" key="8">
    <source>
        <dbReference type="Proteomes" id="UP000754563"/>
    </source>
</evidence>
<evidence type="ECO:0000256" key="5">
    <source>
        <dbReference type="ARBA" id="ARBA00023136"/>
    </source>
</evidence>
<dbReference type="Pfam" id="PF01027">
    <property type="entry name" value="Bax1-I"/>
    <property type="match status" value="1"/>
</dbReference>
<keyword evidence="3 6" id="KW-0812">Transmembrane</keyword>
<evidence type="ECO:0000256" key="6">
    <source>
        <dbReference type="RuleBase" id="RU004379"/>
    </source>
</evidence>
<keyword evidence="5 6" id="KW-0472">Membrane</keyword>
<organism evidence="7 8">
    <name type="scientific">Candidatus Dojkabacteria bacterium</name>
    <dbReference type="NCBI Taxonomy" id="2099670"/>
    <lineage>
        <taxon>Bacteria</taxon>
        <taxon>Candidatus Dojkabacteria</taxon>
    </lineage>
</organism>
<dbReference type="GO" id="GO:0005886">
    <property type="term" value="C:plasma membrane"/>
    <property type="evidence" value="ECO:0007669"/>
    <property type="project" value="TreeGrafter"/>
</dbReference>
<keyword evidence="4 6" id="KW-1133">Transmembrane helix</keyword>